<evidence type="ECO:0008006" key="4">
    <source>
        <dbReference type="Google" id="ProtNLM"/>
    </source>
</evidence>
<protein>
    <recommendedName>
        <fullName evidence="4">UDP pyrophosphate phosphatase</fullName>
    </recommendedName>
</protein>
<proteinExistence type="predicted"/>
<accession>A0A1H3A0X7</accession>
<evidence type="ECO:0000256" key="1">
    <source>
        <dbReference type="SAM" id="MobiDB-lite"/>
    </source>
</evidence>
<name>A0A1H3A0X7_9GAMM</name>
<dbReference type="AlphaFoldDB" id="A0A1H3A0X7"/>
<evidence type="ECO:0000313" key="3">
    <source>
        <dbReference type="Proteomes" id="UP000199675"/>
    </source>
</evidence>
<keyword evidence="3" id="KW-1185">Reference proteome</keyword>
<feature type="compositionally biased region" description="Basic and acidic residues" evidence="1">
    <location>
        <begin position="55"/>
        <end position="71"/>
    </location>
</feature>
<sequence length="123" mass="13108">MINGIGSNGGYPLQNGSGVVRERSDGARNPAASPEKTPSDVEQTLARAPSDNGTEDFRRPESLSDRELQRRVEARQAAADVRLERFSGDELPLSTARALSTFSAVASQGSGHDTELAGIDIRI</sequence>
<evidence type="ECO:0000313" key="2">
    <source>
        <dbReference type="EMBL" id="SDX23295.1"/>
    </source>
</evidence>
<feature type="region of interest" description="Disordered" evidence="1">
    <location>
        <begin position="1"/>
        <end position="71"/>
    </location>
</feature>
<dbReference type="RefSeq" id="WP_091814546.1">
    <property type="nucleotide sequence ID" value="NZ_FNNE01000007.1"/>
</dbReference>
<dbReference type="Proteomes" id="UP000199675">
    <property type="component" value="Unassembled WGS sequence"/>
</dbReference>
<dbReference type="EMBL" id="FNNE01000007">
    <property type="protein sequence ID" value="SDX23295.1"/>
    <property type="molecule type" value="Genomic_DNA"/>
</dbReference>
<dbReference type="OrthoDB" id="6369920at2"/>
<reference evidence="2 3" key="1">
    <citation type="submission" date="2016-10" db="EMBL/GenBank/DDBJ databases">
        <authorList>
            <person name="de Groot N.N."/>
        </authorList>
    </citation>
    <scope>NUCLEOTIDE SEQUENCE [LARGE SCALE GENOMIC DNA]</scope>
    <source>
        <strain evidence="2 3">CGMCC 1.7059</strain>
    </source>
</reference>
<gene>
    <name evidence="2" type="ORF">SAMN04487960_107150</name>
</gene>
<dbReference type="STRING" id="488533.SAMN04487960_107150"/>
<organism evidence="2 3">
    <name type="scientific">Marinobacter mobilis</name>
    <dbReference type="NCBI Taxonomy" id="488533"/>
    <lineage>
        <taxon>Bacteria</taxon>
        <taxon>Pseudomonadati</taxon>
        <taxon>Pseudomonadota</taxon>
        <taxon>Gammaproteobacteria</taxon>
        <taxon>Pseudomonadales</taxon>
        <taxon>Marinobacteraceae</taxon>
        <taxon>Marinobacter</taxon>
    </lineage>
</organism>